<protein>
    <submittedName>
        <fullName evidence="2">Uncharacterized protein</fullName>
    </submittedName>
</protein>
<evidence type="ECO:0000313" key="3">
    <source>
        <dbReference type="Proteomes" id="UP000183200"/>
    </source>
</evidence>
<dbReference type="Proteomes" id="UP000183200">
    <property type="component" value="Unassembled WGS sequence"/>
</dbReference>
<gene>
    <name evidence="2" type="ORF">SAMN05421820_11420</name>
</gene>
<reference evidence="3" key="1">
    <citation type="submission" date="2016-10" db="EMBL/GenBank/DDBJ databases">
        <authorList>
            <person name="Varghese N."/>
            <person name="Submissions S."/>
        </authorList>
    </citation>
    <scope>NUCLEOTIDE SEQUENCE [LARGE SCALE GENOMIC DNA]</scope>
    <source>
        <strain evidence="3">DSM 19110</strain>
    </source>
</reference>
<sequence length="543" mass="61991">MFAGHHVKTKEMKKRVLISVLLVALFFNHLNAQVKKAVAKPKGKPEAAKEPVFNKTDFFSQTPDGAVQIFNDELKKLQIVLKDIQETITYDYDAKGKKLNSIAATSRRLIFDKGLNASIVADKNDYITEISLELGNGNGRHFKSIKKMLSLTGWPVIALNESDTTFRNGNLVATTFSYKTLNEDGEETGKNGFALSMKRISPYAYVPKELRQFDPQDIIVHDNAEDVGYALVEFMKKIGVNLLYQDYEQSFAMEGKLSGYSRNYNFSNSVFVTIGTSALRKMNRIELTCKDPITFSKLKKALGIQQWAKIGNDPELAADYYEYKNIRCNVYSSAKFIWLDIKPLEEDMSSRLENTKTPGFDDLATLYQSGSPEQVIKTISSNYVNGMNYNNDLKKWVADPQVDKLKFYFKVPNAPVAVCIFNYKVSLNDNNSLSMYLYSKDTQYLKDILSQYQNSPSGSKYVYMLKNDNKVVEQPIDFDEIWFMDRAVRSQQLAQQERQQAEVARKKEQDRLDAIELEKQKAARSMETLNKLGDFLKAPRKKP</sequence>
<proteinExistence type="predicted"/>
<keyword evidence="3" id="KW-1185">Reference proteome</keyword>
<evidence type="ECO:0000256" key="1">
    <source>
        <dbReference type="SAM" id="Coils"/>
    </source>
</evidence>
<name>A0A1H0IXX1_9SPHI</name>
<dbReference type="AlphaFoldDB" id="A0A1H0IXX1"/>
<feature type="coiled-coil region" evidence="1">
    <location>
        <begin position="491"/>
        <end position="532"/>
    </location>
</feature>
<accession>A0A1H0IXX1</accession>
<dbReference type="EMBL" id="FNGY01000014">
    <property type="protein sequence ID" value="SDO36344.1"/>
    <property type="molecule type" value="Genomic_DNA"/>
</dbReference>
<keyword evidence="1" id="KW-0175">Coiled coil</keyword>
<organism evidence="2 3">
    <name type="scientific">Pedobacter steynii</name>
    <dbReference type="NCBI Taxonomy" id="430522"/>
    <lineage>
        <taxon>Bacteria</taxon>
        <taxon>Pseudomonadati</taxon>
        <taxon>Bacteroidota</taxon>
        <taxon>Sphingobacteriia</taxon>
        <taxon>Sphingobacteriales</taxon>
        <taxon>Sphingobacteriaceae</taxon>
        <taxon>Pedobacter</taxon>
    </lineage>
</organism>
<evidence type="ECO:0000313" key="2">
    <source>
        <dbReference type="EMBL" id="SDO36344.1"/>
    </source>
</evidence>